<dbReference type="PROSITE" id="PS50977">
    <property type="entry name" value="HTH_TETR_2"/>
    <property type="match status" value="1"/>
</dbReference>
<evidence type="ECO:0000259" key="3">
    <source>
        <dbReference type="PROSITE" id="PS50977"/>
    </source>
</evidence>
<dbReference type="Gene3D" id="1.10.10.60">
    <property type="entry name" value="Homeodomain-like"/>
    <property type="match status" value="1"/>
</dbReference>
<protein>
    <submittedName>
        <fullName evidence="4">TetR family transcriptional regulator</fullName>
    </submittedName>
</protein>
<dbReference type="InterPro" id="IPR041347">
    <property type="entry name" value="MftR_C"/>
</dbReference>
<sequence>MSEAAAPSSKHRSGRTVRGRREVRSALALAAMNLFVEQGFEKTTVDEIAEAAGVGRRTFFRYFRSKEDVVFPGHGERLAEVVDRLEAADPEEDPLLVVSRTAEMVLDMYLAEPEVSLKRFELTRQVPSLRDKEITSIDQYQRVFARYLRQRFAEEPSGDLRAAVAAAAVVAAHNHVLRQWLKSGGRANARQMLRDALRMVRRALSASWQSAEEGDNAVVAVVRTAAPAETVLKHIQQALRDAPL</sequence>
<organism evidence="4 5">
    <name type="scientific">Saccharopolyspora rectivirgula</name>
    <dbReference type="NCBI Taxonomy" id="28042"/>
    <lineage>
        <taxon>Bacteria</taxon>
        <taxon>Bacillati</taxon>
        <taxon>Actinomycetota</taxon>
        <taxon>Actinomycetes</taxon>
        <taxon>Pseudonocardiales</taxon>
        <taxon>Pseudonocardiaceae</taxon>
        <taxon>Saccharopolyspora</taxon>
    </lineage>
</organism>
<comment type="caution">
    <text evidence="4">The sequence shown here is derived from an EMBL/GenBank/DDBJ whole genome shotgun (WGS) entry which is preliminary data.</text>
</comment>
<dbReference type="Pfam" id="PF17754">
    <property type="entry name" value="TetR_C_14"/>
    <property type="match status" value="1"/>
</dbReference>
<proteinExistence type="predicted"/>
<evidence type="ECO:0000256" key="1">
    <source>
        <dbReference type="ARBA" id="ARBA00023125"/>
    </source>
</evidence>
<dbReference type="InterPro" id="IPR023772">
    <property type="entry name" value="DNA-bd_HTH_TetR-type_CS"/>
</dbReference>
<evidence type="ECO:0000256" key="2">
    <source>
        <dbReference type="PROSITE-ProRule" id="PRU00335"/>
    </source>
</evidence>
<dbReference type="PANTHER" id="PTHR30055:SF226">
    <property type="entry name" value="HTH-TYPE TRANSCRIPTIONAL REGULATOR PKSA"/>
    <property type="match status" value="1"/>
</dbReference>
<name>A0A073AXQ5_9PSEU</name>
<dbReference type="Pfam" id="PF00440">
    <property type="entry name" value="TetR_N"/>
    <property type="match status" value="1"/>
</dbReference>
<dbReference type="InterPro" id="IPR050109">
    <property type="entry name" value="HTH-type_TetR-like_transc_reg"/>
</dbReference>
<dbReference type="AlphaFoldDB" id="A0A073AXQ5"/>
<accession>A0A073AXQ5</accession>
<dbReference type="PROSITE" id="PS01081">
    <property type="entry name" value="HTH_TETR_1"/>
    <property type="match status" value="1"/>
</dbReference>
<feature type="domain" description="HTH tetR-type" evidence="3">
    <location>
        <begin position="21"/>
        <end position="81"/>
    </location>
</feature>
<evidence type="ECO:0000313" key="4">
    <source>
        <dbReference type="EMBL" id="KEI43852.1"/>
    </source>
</evidence>
<dbReference type="Gene3D" id="1.10.357.10">
    <property type="entry name" value="Tetracycline Repressor, domain 2"/>
    <property type="match status" value="1"/>
</dbReference>
<dbReference type="Proteomes" id="UP000031419">
    <property type="component" value="Unassembled WGS sequence"/>
</dbReference>
<dbReference type="STRING" id="28042.GU90_12755"/>
<dbReference type="GO" id="GO:0003700">
    <property type="term" value="F:DNA-binding transcription factor activity"/>
    <property type="evidence" value="ECO:0007669"/>
    <property type="project" value="TreeGrafter"/>
</dbReference>
<dbReference type="InterPro" id="IPR009057">
    <property type="entry name" value="Homeodomain-like_sf"/>
</dbReference>
<dbReference type="EMBL" id="JNVU01000031">
    <property type="protein sequence ID" value="KEI43852.1"/>
    <property type="molecule type" value="Genomic_DNA"/>
</dbReference>
<dbReference type="GO" id="GO:0000976">
    <property type="term" value="F:transcription cis-regulatory region binding"/>
    <property type="evidence" value="ECO:0007669"/>
    <property type="project" value="TreeGrafter"/>
</dbReference>
<dbReference type="PANTHER" id="PTHR30055">
    <property type="entry name" value="HTH-TYPE TRANSCRIPTIONAL REGULATOR RUTR"/>
    <property type="match status" value="1"/>
</dbReference>
<dbReference type="SUPFAM" id="SSF46689">
    <property type="entry name" value="Homeodomain-like"/>
    <property type="match status" value="1"/>
</dbReference>
<dbReference type="eggNOG" id="COG1309">
    <property type="taxonomic scope" value="Bacteria"/>
</dbReference>
<dbReference type="OrthoDB" id="3235020at2"/>
<keyword evidence="1 2" id="KW-0238">DNA-binding</keyword>
<feature type="DNA-binding region" description="H-T-H motif" evidence="2">
    <location>
        <begin position="44"/>
        <end position="63"/>
    </location>
</feature>
<evidence type="ECO:0000313" key="5">
    <source>
        <dbReference type="Proteomes" id="UP000031419"/>
    </source>
</evidence>
<keyword evidence="5" id="KW-1185">Reference proteome</keyword>
<dbReference type="InterPro" id="IPR001647">
    <property type="entry name" value="HTH_TetR"/>
</dbReference>
<dbReference type="PRINTS" id="PR00455">
    <property type="entry name" value="HTHTETR"/>
</dbReference>
<reference evidence="4 5" key="1">
    <citation type="submission" date="2014-06" db="EMBL/GenBank/DDBJ databases">
        <title>Saccharopolyspora rectivirgula DSM-43113 Genome sequencing.</title>
        <authorList>
            <person name="Barrera C."/>
            <person name="Millon L."/>
            <person name="Rognon B."/>
            <person name="Zaugg C."/>
            <person name="Monod M."/>
        </authorList>
    </citation>
    <scope>NUCLEOTIDE SEQUENCE [LARGE SCALE GENOMIC DNA]</scope>
    <source>
        <strain evidence="4 5">DSM 43113</strain>
    </source>
</reference>
<dbReference type="RefSeq" id="WP_037343117.1">
    <property type="nucleotide sequence ID" value="NZ_JNVU01000031.1"/>
</dbReference>
<gene>
    <name evidence="4" type="ORF">GU90_12755</name>
</gene>